<keyword evidence="2" id="KW-1185">Reference proteome</keyword>
<dbReference type="KEGG" id="mee:DA075_33695"/>
<reference evidence="1 2" key="1">
    <citation type="submission" date="2018-04" db="EMBL/GenBank/DDBJ databases">
        <title>Methylobacterium sp. PR1016A genome.</title>
        <authorList>
            <person name="Park W."/>
        </authorList>
    </citation>
    <scope>NUCLEOTIDE SEQUENCE [LARGE SCALE GENOMIC DNA]</scope>
    <source>
        <strain evidence="1 2">PR1016A</strain>
    </source>
</reference>
<organism evidence="1 2">
    <name type="scientific">Methylobacterium currus</name>
    <dbReference type="NCBI Taxonomy" id="2051553"/>
    <lineage>
        <taxon>Bacteria</taxon>
        <taxon>Pseudomonadati</taxon>
        <taxon>Pseudomonadota</taxon>
        <taxon>Alphaproteobacteria</taxon>
        <taxon>Hyphomicrobiales</taxon>
        <taxon>Methylobacteriaceae</taxon>
        <taxon>Methylobacterium</taxon>
    </lineage>
</organism>
<dbReference type="NCBIfam" id="TIGR02115">
    <property type="entry name" value="potass_kdpF"/>
    <property type="match status" value="1"/>
</dbReference>
<evidence type="ECO:0000313" key="2">
    <source>
        <dbReference type="Proteomes" id="UP000244755"/>
    </source>
</evidence>
<accession>A0A2R4WWX0</accession>
<dbReference type="GO" id="GO:0005886">
    <property type="term" value="C:plasma membrane"/>
    <property type="evidence" value="ECO:0007669"/>
    <property type="project" value="InterPro"/>
</dbReference>
<gene>
    <name evidence="1" type="primary">kdpF</name>
    <name evidence="1" type="ORF">DA075_33695</name>
</gene>
<name>A0A2R4WWX0_9HYPH</name>
<dbReference type="Pfam" id="PF09604">
    <property type="entry name" value="Potass_KdpF"/>
    <property type="match status" value="1"/>
</dbReference>
<dbReference type="GO" id="GO:0008556">
    <property type="term" value="F:P-type potassium transmembrane transporter activity"/>
    <property type="evidence" value="ECO:0007669"/>
    <property type="project" value="InterPro"/>
</dbReference>
<dbReference type="InterPro" id="IPR011726">
    <property type="entry name" value="KdpF"/>
</dbReference>
<dbReference type="EMBL" id="CP028844">
    <property type="protein sequence ID" value="AWB26015.1"/>
    <property type="molecule type" value="Genomic_DNA"/>
</dbReference>
<protein>
    <submittedName>
        <fullName evidence="1">K(+)-transporting ATPase subunit F</fullName>
    </submittedName>
</protein>
<sequence>MIGLAGACAVGLFIYLFYALMKPERF</sequence>
<dbReference type="Proteomes" id="UP000244755">
    <property type="component" value="Chromosome 2"/>
</dbReference>
<evidence type="ECO:0000313" key="1">
    <source>
        <dbReference type="EMBL" id="AWB26015.1"/>
    </source>
</evidence>
<dbReference type="AlphaFoldDB" id="A0A2R4WWX0"/>
<proteinExistence type="predicted"/>